<sequence>MSTRFLFDFSVNKANNTIQVKREFAADLDLVWEAWTNPELLDLWWAPKPYRTQTKSMDFSEGGYWHYCMISPENEVHWCRADYQKVEPKKSFSGLDAFCDENGAVVQDFPRSLWNNVFAEKANKTTLVEITISYDSLSDLEKVVEMGFKEGFSMALENLDQYLETRL</sequence>
<dbReference type="EMBL" id="JACIBY010000001">
    <property type="protein sequence ID" value="MBB3836343.1"/>
    <property type="molecule type" value="Genomic_DNA"/>
</dbReference>
<dbReference type="SUPFAM" id="SSF55961">
    <property type="entry name" value="Bet v1-like"/>
    <property type="match status" value="1"/>
</dbReference>
<dbReference type="Gene3D" id="3.30.530.20">
    <property type="match status" value="1"/>
</dbReference>
<comment type="similarity">
    <text evidence="1">Belongs to the AHA1 family.</text>
</comment>
<keyword evidence="4" id="KW-1185">Reference proteome</keyword>
<accession>A0A7W5ZFF3</accession>
<dbReference type="AlphaFoldDB" id="A0A7W5ZFF3"/>
<protein>
    <submittedName>
        <fullName evidence="3">Uncharacterized protein YndB with AHSA1/START domain</fullName>
    </submittedName>
</protein>
<feature type="domain" description="Activator of Hsp90 ATPase homologue 1/2-like C-terminal" evidence="2">
    <location>
        <begin position="26"/>
        <end position="164"/>
    </location>
</feature>
<dbReference type="CDD" id="cd07814">
    <property type="entry name" value="SRPBCC_CalC_Aha1-like"/>
    <property type="match status" value="1"/>
</dbReference>
<evidence type="ECO:0000313" key="3">
    <source>
        <dbReference type="EMBL" id="MBB3836343.1"/>
    </source>
</evidence>
<organism evidence="3 4">
    <name type="scientific">Runella defluvii</name>
    <dbReference type="NCBI Taxonomy" id="370973"/>
    <lineage>
        <taxon>Bacteria</taxon>
        <taxon>Pseudomonadati</taxon>
        <taxon>Bacteroidota</taxon>
        <taxon>Cytophagia</taxon>
        <taxon>Cytophagales</taxon>
        <taxon>Spirosomataceae</taxon>
        <taxon>Runella</taxon>
    </lineage>
</organism>
<dbReference type="Pfam" id="PF08327">
    <property type="entry name" value="AHSA1"/>
    <property type="match status" value="1"/>
</dbReference>
<dbReference type="Proteomes" id="UP000541352">
    <property type="component" value="Unassembled WGS sequence"/>
</dbReference>
<name>A0A7W5ZFF3_9BACT</name>
<dbReference type="InterPro" id="IPR013538">
    <property type="entry name" value="ASHA1/2-like_C"/>
</dbReference>
<dbReference type="RefSeq" id="WP_183971108.1">
    <property type="nucleotide sequence ID" value="NZ_JACIBY010000001.1"/>
</dbReference>
<comment type="caution">
    <text evidence="3">The sequence shown here is derived from an EMBL/GenBank/DDBJ whole genome shotgun (WGS) entry which is preliminary data.</text>
</comment>
<evidence type="ECO:0000256" key="1">
    <source>
        <dbReference type="ARBA" id="ARBA00006817"/>
    </source>
</evidence>
<dbReference type="InterPro" id="IPR023393">
    <property type="entry name" value="START-like_dom_sf"/>
</dbReference>
<gene>
    <name evidence="3" type="ORF">FHS57_000325</name>
</gene>
<proteinExistence type="inferred from homology"/>
<evidence type="ECO:0000259" key="2">
    <source>
        <dbReference type="Pfam" id="PF08327"/>
    </source>
</evidence>
<evidence type="ECO:0000313" key="4">
    <source>
        <dbReference type="Proteomes" id="UP000541352"/>
    </source>
</evidence>
<reference evidence="3 4" key="1">
    <citation type="submission" date="2020-08" db="EMBL/GenBank/DDBJ databases">
        <title>Genomic Encyclopedia of Type Strains, Phase IV (KMG-IV): sequencing the most valuable type-strain genomes for metagenomic binning, comparative biology and taxonomic classification.</title>
        <authorList>
            <person name="Goeker M."/>
        </authorList>
    </citation>
    <scope>NUCLEOTIDE SEQUENCE [LARGE SCALE GENOMIC DNA]</scope>
    <source>
        <strain evidence="3 4">DSM 17976</strain>
    </source>
</reference>